<dbReference type="InterPro" id="IPR057737">
    <property type="entry name" value="Condensation_MtbB-like"/>
</dbReference>
<dbReference type="PROSITE" id="PS52004">
    <property type="entry name" value="KS3_2"/>
    <property type="match status" value="1"/>
</dbReference>
<dbReference type="Gene3D" id="3.30.300.30">
    <property type="match status" value="2"/>
</dbReference>
<sequence length="1974" mass="220149">MNALGAVVGASEERTHPCMVGSVKTNIGNLEAASGIASVIKVALALYHEQIPPTLNIETPGPALTAQQGLLEAPRAACPWPERSGGKRVASVTTLSLTGANAHLILTAPEKEPRQVETEQACILPLSARSKEALVEQARAMRDFLCSPEEGMRHSWYDICYTAGARRSHHPYRLAVNGKTALEAVAALDALLVDSSSGSEGGASRAKRHKLVFLCEYQGPPRKMMESERLWQGAAFRRTLEECHRIFLSLTGSPLLELATTDRFRFSATVPDALVFFSFQVALAVLWSSFGVSPDAVIGEGQGEVAAACIAGALSLDVAMAFLLHYAEQQEHAQHGGAQPTASHSLEKATIPLYSTTLGQYQASASIVLRPGIPDLSASVIDQMLKEGYDTFVELGLPSTALGAVLARLLHHNLECYTLPSLGWQESDSPALLKTLGTLYAAGFTVDWQALYAREGQCVSLPSYSWQRERVWPEWLDIETISTPPETTCVRYTGELGSVQASQHDASVEERLLRIWQQILGVREIEPEQSFFELGGHSLFAAQLLTSIRHNFDVALTLSEFVTHATPLACAQLIKQKQADATVIQQEAELPPVQHDRKRRHLPFPITDVQQAYWIGRSDTFELGNVGNHGYIEVEALDLDMQRLNSAIQKLIARHEMLRTIILPDGQQQILEHVPAYHVEFEDLRDRFSQEREARLAEIRQQMDHQLFNVESWPTFALRVSRLDEHLYRLHVSVEVLFADAWSMNILIQEFAYCYSYPDEVLPPLELSFRDYALASSALESTERYRRDEQYWLERLPHLPAAPDLPISRNPALLTQARTVHREGHLSRESWQQLKVLAMRAGITPSCVLLAAFAEILTAWSKSPRFSINLTLFNRLPLHPEVNEIVGDFTSLTLLEVDTMGGANFEQRAKRLQAQLWADLDHSLYSGLQVLRHMARAQGEVGKALMPVVFTSLLVQDTAIKHPTPWHETVYCVSQTPQVWLDHQVLESHGELIFHWQSVDEIFPAGLMAEMFAAYCHLLQRLAEDEAYWQAATRAIVPQEYLCARQRANETAAPVSDELLHSFFVRQVEQRPDHIAVIAPQRSLTYKEIYSSMLQLAHQLRQWHVRPNQLVGVVMEKGWEQVVATLGILQSGAAYLPIDAHLPPERLLYLLAHGQVECVITQSWIDDRVAWPDHMKRLCADTLDVSRVDLEPLSSVQRAEDLAYVIYTSGSTGLPKGVMIDHRGAVNTILDINQRFQVSSQDRVLALSALNFDLSVYDIFGVLAAGGTIVLPAAGDIRDPESWLEIVTRERVTIWNSVPALLQMCVEYAEGAPGGRLRNSCLRLAMLSGDWIPLTLPERLHSLKPEVELISLGGATEASIWSILFPIAAVDPAWKSIPYGKPMLNQRFAVLNDALEPCPTWVPGQLYISGIGLARGYWRDEQKTRDSFFIHPHTGERLYRTGDLGCYLPDGNIEFLGREDFQVKVLGHRIELGEIEETLLKHPAVQSVVAAAMNDPVSKDKRLVAYVVPRQAASPAIPERKEYSLEQLTGRRAYMGEANGHSNGLQHLGAQFGQGSIRQDTTGTIIELPSLERDARTIDRYRQRLSYRQFLSETIPFEQFSQFLGILGQIELEQLPKYPYPSASSIYPVQTYLYIKADRVEGLPEGIYYYNPQMHQLMIIAEDVRLPEHIHGAENRPIFAQSAFTLFLIGDLRAVRARYGEVARDFCLLEAGYIGQLLMSMAAQYAVGLCPIGGLDFATIQDHFALEGEQILLHSLLGGGVDPTASTGWSFLEGGTGKSEKTGEANAALARAGEAGLSVGELREYLRNKLPEYMVPSAILLLGALPLTANGKVDRQHLPQPEMSGAAVEKAFTAPNSDLERTIAAVWQELLPGRKVGIHDNFFDLGGNSLLMVRAYTRLRKLLQKNVSMVTMFFQYPTIAMLSEFLAQEGQISAPAPETSAVQQQRIERRRGSHQQERLTRLKHRIKERDEDDA</sequence>
<evidence type="ECO:0000256" key="4">
    <source>
        <dbReference type="ARBA" id="ARBA00022598"/>
    </source>
</evidence>
<name>A0ABQ3V6B5_9CHLR</name>
<feature type="domain" description="Carrier" evidence="8">
    <location>
        <begin position="1854"/>
        <end position="1930"/>
    </location>
</feature>
<dbReference type="InterPro" id="IPR009081">
    <property type="entry name" value="PP-bd_ACP"/>
</dbReference>
<dbReference type="Gene3D" id="3.40.366.10">
    <property type="entry name" value="Malonyl-Coenzyme A Acyl Carrier Protein, domain 2"/>
    <property type="match status" value="2"/>
</dbReference>
<dbReference type="InterPro" id="IPR020841">
    <property type="entry name" value="PKS_Beta-ketoAc_synthase_dom"/>
</dbReference>
<keyword evidence="4" id="KW-0436">Ligase</keyword>
<dbReference type="InterPro" id="IPR014043">
    <property type="entry name" value="Acyl_transferase_dom"/>
</dbReference>
<keyword evidence="3" id="KW-0597">Phosphoprotein</keyword>
<dbReference type="Pfam" id="PF00881">
    <property type="entry name" value="Nitroreductase"/>
    <property type="match status" value="1"/>
</dbReference>
<comment type="cofactor">
    <cofactor evidence="1">
        <name>pantetheine 4'-phosphate</name>
        <dbReference type="ChEBI" id="CHEBI:47942"/>
    </cofactor>
</comment>
<organism evidence="10 11">
    <name type="scientific">Ktedonobacter robiniae</name>
    <dbReference type="NCBI Taxonomy" id="2778365"/>
    <lineage>
        <taxon>Bacteria</taxon>
        <taxon>Bacillati</taxon>
        <taxon>Chloroflexota</taxon>
        <taxon>Ktedonobacteria</taxon>
        <taxon>Ktedonobacterales</taxon>
        <taxon>Ktedonobacteraceae</taxon>
        <taxon>Ktedonobacter</taxon>
    </lineage>
</organism>
<dbReference type="Gene3D" id="3.40.50.980">
    <property type="match status" value="2"/>
</dbReference>
<evidence type="ECO:0000256" key="5">
    <source>
        <dbReference type="ARBA" id="ARBA00022679"/>
    </source>
</evidence>
<gene>
    <name evidence="10" type="ORF">KSB_86070</name>
</gene>
<dbReference type="Pfam" id="PF00550">
    <property type="entry name" value="PP-binding"/>
    <property type="match status" value="2"/>
</dbReference>
<dbReference type="InterPro" id="IPR045851">
    <property type="entry name" value="AMP-bd_C_sf"/>
</dbReference>
<dbReference type="InterPro" id="IPR016039">
    <property type="entry name" value="Thiolase-like"/>
</dbReference>
<dbReference type="Pfam" id="PF00668">
    <property type="entry name" value="Condensation"/>
    <property type="match status" value="1"/>
</dbReference>
<dbReference type="CDD" id="cd19535">
    <property type="entry name" value="Cyc_NRPS"/>
    <property type="match status" value="1"/>
</dbReference>
<dbReference type="SUPFAM" id="SSF52777">
    <property type="entry name" value="CoA-dependent acyltransferases"/>
    <property type="match status" value="2"/>
</dbReference>
<dbReference type="Pfam" id="PF00698">
    <property type="entry name" value="Acyl_transf_1"/>
    <property type="match status" value="1"/>
</dbReference>
<dbReference type="InterPro" id="IPR020845">
    <property type="entry name" value="AMP-binding_CS"/>
</dbReference>
<dbReference type="Gene3D" id="3.30.559.30">
    <property type="entry name" value="Nonribosomal peptide synthetase, condensation domain"/>
    <property type="match status" value="1"/>
</dbReference>
<keyword evidence="5" id="KW-0808">Transferase</keyword>
<evidence type="ECO:0000259" key="8">
    <source>
        <dbReference type="PROSITE" id="PS50075"/>
    </source>
</evidence>
<dbReference type="InterPro" id="IPR023213">
    <property type="entry name" value="CAT-like_dom_sf"/>
</dbReference>
<dbReference type="EMBL" id="BNJG01000004">
    <property type="protein sequence ID" value="GHO60132.1"/>
    <property type="molecule type" value="Genomic_DNA"/>
</dbReference>
<evidence type="ECO:0000256" key="3">
    <source>
        <dbReference type="ARBA" id="ARBA00022553"/>
    </source>
</evidence>
<dbReference type="PROSITE" id="PS00455">
    <property type="entry name" value="AMP_BINDING"/>
    <property type="match status" value="1"/>
</dbReference>
<feature type="region of interest" description="Disordered" evidence="7">
    <location>
        <begin position="1935"/>
        <end position="1974"/>
    </location>
</feature>
<dbReference type="Pfam" id="PF00501">
    <property type="entry name" value="AMP-binding"/>
    <property type="match status" value="1"/>
</dbReference>
<dbReference type="Gene3D" id="1.10.1200.10">
    <property type="entry name" value="ACP-like"/>
    <property type="match status" value="2"/>
</dbReference>
<evidence type="ECO:0000313" key="10">
    <source>
        <dbReference type="EMBL" id="GHO60132.1"/>
    </source>
</evidence>
<dbReference type="SUPFAM" id="SSF56801">
    <property type="entry name" value="Acetyl-CoA synthetase-like"/>
    <property type="match status" value="1"/>
</dbReference>
<dbReference type="SMART" id="SM00827">
    <property type="entry name" value="PKS_AT"/>
    <property type="match status" value="1"/>
</dbReference>
<dbReference type="InterPro" id="IPR014031">
    <property type="entry name" value="Ketoacyl_synth_C"/>
</dbReference>
<dbReference type="Gene3D" id="3.30.70.3290">
    <property type="match status" value="2"/>
</dbReference>
<dbReference type="SUPFAM" id="SSF53901">
    <property type="entry name" value="Thiolase-like"/>
    <property type="match status" value="1"/>
</dbReference>
<dbReference type="Gene3D" id="2.30.38.10">
    <property type="entry name" value="Luciferase, Domain 3"/>
    <property type="match status" value="1"/>
</dbReference>
<evidence type="ECO:0000256" key="7">
    <source>
        <dbReference type="SAM" id="MobiDB-lite"/>
    </source>
</evidence>
<comment type="similarity">
    <text evidence="6">In the C-terminal section; belongs to the NRP synthetase family.</text>
</comment>
<protein>
    <recommendedName>
        <fullName evidence="12">Non-ribosomal peptide synthetase</fullName>
    </recommendedName>
</protein>
<dbReference type="PANTHER" id="PTHR45527:SF10">
    <property type="entry name" value="PYOCHELIN SYNTHASE PCHF"/>
    <property type="match status" value="1"/>
</dbReference>
<evidence type="ECO:0000256" key="6">
    <source>
        <dbReference type="ARBA" id="ARBA00029443"/>
    </source>
</evidence>
<dbReference type="InterPro" id="IPR029479">
    <property type="entry name" value="Nitroreductase"/>
</dbReference>
<dbReference type="Gene3D" id="3.30.559.10">
    <property type="entry name" value="Chloramphenicol acetyltransferase-like domain"/>
    <property type="match status" value="1"/>
</dbReference>
<dbReference type="InterPro" id="IPR036736">
    <property type="entry name" value="ACP-like_sf"/>
</dbReference>
<dbReference type="InterPro" id="IPR010071">
    <property type="entry name" value="AA_adenyl_dom"/>
</dbReference>
<dbReference type="CDD" id="cd02142">
    <property type="entry name" value="McbC_SagB-like_oxidoreductase"/>
    <property type="match status" value="1"/>
</dbReference>
<keyword evidence="11" id="KW-1185">Reference proteome</keyword>
<dbReference type="InterPro" id="IPR001242">
    <property type="entry name" value="Condensation_dom"/>
</dbReference>
<accession>A0ABQ3V6B5</accession>
<dbReference type="Pfam" id="PF22621">
    <property type="entry name" value="CurL-like_PKS_C"/>
    <property type="match status" value="1"/>
</dbReference>
<dbReference type="SUPFAM" id="SSF55469">
    <property type="entry name" value="FMN-dependent nitroreductase-like"/>
    <property type="match status" value="1"/>
</dbReference>
<feature type="domain" description="Carrier" evidence="8">
    <location>
        <begin position="503"/>
        <end position="578"/>
    </location>
</feature>
<evidence type="ECO:0000256" key="1">
    <source>
        <dbReference type="ARBA" id="ARBA00001957"/>
    </source>
</evidence>
<dbReference type="InterPro" id="IPR000873">
    <property type="entry name" value="AMP-dep_synth/lig_dom"/>
</dbReference>
<dbReference type="SUPFAM" id="SSF47336">
    <property type="entry name" value="ACP-like"/>
    <property type="match status" value="2"/>
</dbReference>
<dbReference type="Gene3D" id="3.40.109.10">
    <property type="entry name" value="NADH Oxidase"/>
    <property type="match status" value="1"/>
</dbReference>
<dbReference type="NCBIfam" id="TIGR01733">
    <property type="entry name" value="AA-adenyl-dom"/>
    <property type="match status" value="1"/>
</dbReference>
<evidence type="ECO:0000313" key="11">
    <source>
        <dbReference type="Proteomes" id="UP000654345"/>
    </source>
</evidence>
<comment type="caution">
    <text evidence="10">The sequence shown here is derived from an EMBL/GenBank/DDBJ whole genome shotgun (WGS) entry which is preliminary data.</text>
</comment>
<dbReference type="SMART" id="SM00823">
    <property type="entry name" value="PKS_PP"/>
    <property type="match status" value="2"/>
</dbReference>
<dbReference type="InterPro" id="IPR020806">
    <property type="entry name" value="PKS_PP-bd"/>
</dbReference>
<dbReference type="PANTHER" id="PTHR45527">
    <property type="entry name" value="NONRIBOSOMAL PEPTIDE SYNTHETASE"/>
    <property type="match status" value="1"/>
</dbReference>
<dbReference type="InterPro" id="IPR000415">
    <property type="entry name" value="Nitroreductase-like"/>
</dbReference>
<keyword evidence="2" id="KW-0596">Phosphopantetheine</keyword>
<dbReference type="Proteomes" id="UP000654345">
    <property type="component" value="Unassembled WGS sequence"/>
</dbReference>
<dbReference type="Gene3D" id="3.40.47.10">
    <property type="match status" value="1"/>
</dbReference>
<evidence type="ECO:0000256" key="2">
    <source>
        <dbReference type="ARBA" id="ARBA00022450"/>
    </source>
</evidence>
<evidence type="ECO:0008006" key="12">
    <source>
        <dbReference type="Google" id="ProtNLM"/>
    </source>
</evidence>
<dbReference type="PROSITE" id="PS50075">
    <property type="entry name" value="CARRIER"/>
    <property type="match status" value="2"/>
</dbReference>
<dbReference type="InterPro" id="IPR016035">
    <property type="entry name" value="Acyl_Trfase/lysoPLipase"/>
</dbReference>
<evidence type="ECO:0000259" key="9">
    <source>
        <dbReference type="PROSITE" id="PS52004"/>
    </source>
</evidence>
<feature type="domain" description="Ketosynthase family 3 (KS3)" evidence="9">
    <location>
        <begin position="1"/>
        <end position="108"/>
    </location>
</feature>
<reference evidence="10 11" key="1">
    <citation type="journal article" date="2021" name="Int. J. Syst. Evol. Microbiol.">
        <title>Reticulibacter mediterranei gen. nov., sp. nov., within the new family Reticulibacteraceae fam. nov., and Ktedonospora formicarum gen. nov., sp. nov., Ktedonobacter robiniae sp. nov., Dictyobacter formicarum sp. nov. and Dictyobacter arantiisoli sp. nov., belonging to the class Ktedonobacteria.</title>
        <authorList>
            <person name="Yabe S."/>
            <person name="Zheng Y."/>
            <person name="Wang C.M."/>
            <person name="Sakai Y."/>
            <person name="Abe K."/>
            <person name="Yokota A."/>
            <person name="Donadio S."/>
            <person name="Cavaletti L."/>
            <person name="Monciardini P."/>
        </authorList>
    </citation>
    <scope>NUCLEOTIDE SEQUENCE [LARGE SCALE GENOMIC DNA]</scope>
    <source>
        <strain evidence="10 11">SOSP1-30</strain>
    </source>
</reference>
<proteinExistence type="inferred from homology"/>
<dbReference type="InterPro" id="IPR001227">
    <property type="entry name" value="Ac_transferase_dom_sf"/>
</dbReference>
<dbReference type="SUPFAM" id="SSF52151">
    <property type="entry name" value="FabD/lysophospholipase-like"/>
    <property type="match status" value="1"/>
</dbReference>
<dbReference type="CDD" id="cd12114">
    <property type="entry name" value="A_NRPS_TlmIV_like"/>
    <property type="match status" value="1"/>
</dbReference>
<dbReference type="Pfam" id="PF02801">
    <property type="entry name" value="Ketoacyl-synt_C"/>
    <property type="match status" value="1"/>
</dbReference>